<accession>A0A972G3E4</accession>
<evidence type="ECO:0000313" key="14">
    <source>
        <dbReference type="Proteomes" id="UP000737113"/>
    </source>
</evidence>
<dbReference type="SUPFAM" id="SSF56059">
    <property type="entry name" value="Glutathione synthetase ATP-binding domain-like"/>
    <property type="match status" value="1"/>
</dbReference>
<feature type="compositionally biased region" description="Low complexity" evidence="11">
    <location>
        <begin position="310"/>
        <end position="323"/>
    </location>
</feature>
<evidence type="ECO:0000256" key="1">
    <source>
        <dbReference type="ARBA" id="ARBA00001936"/>
    </source>
</evidence>
<evidence type="ECO:0000256" key="4">
    <source>
        <dbReference type="ARBA" id="ARBA00022723"/>
    </source>
</evidence>
<dbReference type="InterPro" id="IPR013651">
    <property type="entry name" value="ATP-grasp_RimK-type"/>
</dbReference>
<dbReference type="InterPro" id="IPR011761">
    <property type="entry name" value="ATP-grasp"/>
</dbReference>
<keyword evidence="4" id="KW-0479">Metal-binding</keyword>
<dbReference type="InterPro" id="IPR004666">
    <property type="entry name" value="Rp_bS6_RimK/Lys_biosynth_LsyX"/>
</dbReference>
<dbReference type="FunFam" id="3.40.50.20:FF:000042">
    <property type="entry name" value="RimK-related lysine biosynthesis protein"/>
    <property type="match status" value="1"/>
</dbReference>
<dbReference type="AlphaFoldDB" id="A0A972G3E4"/>
<evidence type="ECO:0000256" key="9">
    <source>
        <dbReference type="ARBA" id="ARBA00023211"/>
    </source>
</evidence>
<evidence type="ECO:0000256" key="5">
    <source>
        <dbReference type="ARBA" id="ARBA00022741"/>
    </source>
</evidence>
<keyword evidence="8" id="KW-0648">Protein biosynthesis</keyword>
<dbReference type="RefSeq" id="WP_169562341.1">
    <property type="nucleotide sequence ID" value="NZ_JAAXYH010000001.1"/>
</dbReference>
<reference evidence="13" key="1">
    <citation type="submission" date="2020-04" db="EMBL/GenBank/DDBJ databases">
        <title>Description of Shewanella salipaludis sp. nov., isolated from a salt marsh.</title>
        <authorList>
            <person name="Park S."/>
            <person name="Yoon J.-H."/>
        </authorList>
    </citation>
    <scope>NUCLEOTIDE SEQUENCE</scope>
    <source>
        <strain evidence="13">SHSM-M6</strain>
    </source>
</reference>
<evidence type="ECO:0000313" key="13">
    <source>
        <dbReference type="EMBL" id="NMH63705.1"/>
    </source>
</evidence>
<keyword evidence="9" id="KW-0464">Manganese</keyword>
<evidence type="ECO:0000256" key="7">
    <source>
        <dbReference type="ARBA" id="ARBA00022842"/>
    </source>
</evidence>
<dbReference type="NCBIfam" id="TIGR00768">
    <property type="entry name" value="rimK_fam"/>
    <property type="match status" value="1"/>
</dbReference>
<dbReference type="GO" id="GO:0005737">
    <property type="term" value="C:cytoplasm"/>
    <property type="evidence" value="ECO:0007669"/>
    <property type="project" value="TreeGrafter"/>
</dbReference>
<dbReference type="GO" id="GO:0006412">
    <property type="term" value="P:translation"/>
    <property type="evidence" value="ECO:0007669"/>
    <property type="project" value="UniProtKB-KW"/>
</dbReference>
<evidence type="ECO:0000256" key="11">
    <source>
        <dbReference type="SAM" id="MobiDB-lite"/>
    </source>
</evidence>
<protein>
    <submittedName>
        <fullName evidence="13">RimK family alpha-L-glutamate ligase</fullName>
    </submittedName>
</protein>
<dbReference type="Gene3D" id="3.30.470.20">
    <property type="entry name" value="ATP-grasp fold, B domain"/>
    <property type="match status" value="1"/>
</dbReference>
<comment type="caution">
    <text evidence="13">The sequence shown here is derived from an EMBL/GenBank/DDBJ whole genome shotgun (WGS) entry which is preliminary data.</text>
</comment>
<evidence type="ECO:0000256" key="2">
    <source>
        <dbReference type="ARBA" id="ARBA00001946"/>
    </source>
</evidence>
<keyword evidence="5 10" id="KW-0547">Nucleotide-binding</keyword>
<dbReference type="Pfam" id="PF18030">
    <property type="entry name" value="Rimk_N"/>
    <property type="match status" value="1"/>
</dbReference>
<comment type="cofactor">
    <cofactor evidence="2">
        <name>Mg(2+)</name>
        <dbReference type="ChEBI" id="CHEBI:18420"/>
    </cofactor>
</comment>
<sequence length="338" mass="37570">MRGWILYKETATQLKPELYEINRLLAAAKADNIELEVYAPEEFDLTVTREDNKSILLNGQAVDLPDFIIPRMGSGTTYFALAIIRHLERLGVYCLNPSKAIEIVKDKLFSQQLLAEKNLPTPKTMLVKFPVDIDLVERHLGFPVVIKTLSGSQGSGVFLSHRAREFDDLMQLIEATNKNANIILQEFIANSHGRDLRVFTIGGRVAGCYERRGQEDSFKANVSAGGSARPFEITPEIEWLATQTANILDLDVAGIDLLFDNGHYKICEANSSPGFEGLESCLNVDIAAQILHFIRIRLGMFNRDPIVPKQPAAAEPETQAATTSNRVLTRKVTGTEVE</sequence>
<dbReference type="PANTHER" id="PTHR21621:SF2">
    <property type="entry name" value="COENZYME GAMMA-F420-2:ALPHA-L-GLUTAMATE LIGASE"/>
    <property type="match status" value="1"/>
</dbReference>
<feature type="domain" description="ATP-grasp" evidence="12">
    <location>
        <begin position="111"/>
        <end position="295"/>
    </location>
</feature>
<evidence type="ECO:0000259" key="12">
    <source>
        <dbReference type="PROSITE" id="PS50975"/>
    </source>
</evidence>
<dbReference type="InterPro" id="IPR013815">
    <property type="entry name" value="ATP_grasp_subdomain_1"/>
</dbReference>
<keyword evidence="6 10" id="KW-0067">ATP-binding</keyword>
<evidence type="ECO:0000256" key="3">
    <source>
        <dbReference type="ARBA" id="ARBA00022598"/>
    </source>
</evidence>
<evidence type="ECO:0000256" key="8">
    <source>
        <dbReference type="ARBA" id="ARBA00022917"/>
    </source>
</evidence>
<proteinExistence type="predicted"/>
<gene>
    <name evidence="13" type="ORF">HC757_00705</name>
</gene>
<dbReference type="Gene3D" id="3.40.50.20">
    <property type="match status" value="1"/>
</dbReference>
<comment type="cofactor">
    <cofactor evidence="1">
        <name>Mn(2+)</name>
        <dbReference type="ChEBI" id="CHEBI:29035"/>
    </cofactor>
</comment>
<dbReference type="PROSITE" id="PS50975">
    <property type="entry name" value="ATP_GRASP"/>
    <property type="match status" value="1"/>
</dbReference>
<evidence type="ECO:0000256" key="6">
    <source>
        <dbReference type="ARBA" id="ARBA00022840"/>
    </source>
</evidence>
<keyword evidence="7" id="KW-0460">Magnesium</keyword>
<evidence type="ECO:0000256" key="10">
    <source>
        <dbReference type="PROSITE-ProRule" id="PRU00409"/>
    </source>
</evidence>
<dbReference type="Gene3D" id="3.30.1490.20">
    <property type="entry name" value="ATP-grasp fold, A domain"/>
    <property type="match status" value="1"/>
</dbReference>
<dbReference type="InterPro" id="IPR041107">
    <property type="entry name" value="Rimk_N"/>
</dbReference>
<keyword evidence="3 13" id="KW-0436">Ligase</keyword>
<dbReference type="EMBL" id="JAAXYH010000001">
    <property type="protein sequence ID" value="NMH63705.1"/>
    <property type="molecule type" value="Genomic_DNA"/>
</dbReference>
<feature type="region of interest" description="Disordered" evidence="11">
    <location>
        <begin position="309"/>
        <end position="338"/>
    </location>
</feature>
<dbReference type="GO" id="GO:0043774">
    <property type="term" value="F:coenzyme F420-2 alpha-glutamyl ligase activity"/>
    <property type="evidence" value="ECO:0007669"/>
    <property type="project" value="TreeGrafter"/>
</dbReference>
<dbReference type="GO" id="GO:0046872">
    <property type="term" value="F:metal ion binding"/>
    <property type="evidence" value="ECO:0007669"/>
    <property type="project" value="UniProtKB-KW"/>
</dbReference>
<dbReference type="FunFam" id="3.30.470.20:FF:000058">
    <property type="entry name" value="Alpha-aminoadipate--LysW ligase LysX protein"/>
    <property type="match status" value="1"/>
</dbReference>
<dbReference type="Proteomes" id="UP000737113">
    <property type="component" value="Unassembled WGS sequence"/>
</dbReference>
<dbReference type="GO" id="GO:0005524">
    <property type="term" value="F:ATP binding"/>
    <property type="evidence" value="ECO:0007669"/>
    <property type="project" value="UniProtKB-UniRule"/>
</dbReference>
<dbReference type="Pfam" id="PF08443">
    <property type="entry name" value="RimK"/>
    <property type="match status" value="1"/>
</dbReference>
<dbReference type="PANTHER" id="PTHR21621">
    <property type="entry name" value="RIBOSOMAL PROTEIN S6 MODIFICATION PROTEIN"/>
    <property type="match status" value="1"/>
</dbReference>
<name>A0A972G3E4_9GAMM</name>
<organism evidence="13 14">
    <name type="scientific">Shewanella salipaludis</name>
    <dbReference type="NCBI Taxonomy" id="2723052"/>
    <lineage>
        <taxon>Bacteria</taxon>
        <taxon>Pseudomonadati</taxon>
        <taxon>Pseudomonadota</taxon>
        <taxon>Gammaproteobacteria</taxon>
        <taxon>Alteromonadales</taxon>
        <taxon>Shewanellaceae</taxon>
        <taxon>Shewanella</taxon>
    </lineage>
</organism>
<keyword evidence="14" id="KW-1185">Reference proteome</keyword>